<reference evidence="1" key="1">
    <citation type="journal article" date="2015" name="Proc. Natl. Acad. Sci. U.S.A.">
        <title>Networks of energetic and metabolic interactions define dynamics in microbial communities.</title>
        <authorList>
            <person name="Embree M."/>
            <person name="Liu J.K."/>
            <person name="Al-Bassam M.M."/>
            <person name="Zengler K."/>
        </authorList>
    </citation>
    <scope>NUCLEOTIDE SEQUENCE</scope>
</reference>
<protein>
    <submittedName>
        <fullName evidence="1">Uncharacterized protein</fullName>
    </submittedName>
</protein>
<sequence length="73" mass="7967">MDLPFLEVPGKCSPVTWLNAPDKQDLVVLSIATSGFVLQNTIPIHIICITNAGYAALVVLKDDDDLMFSIDLH</sequence>
<proteinExistence type="predicted"/>
<dbReference type="EMBL" id="LNQE01001740">
    <property type="protein sequence ID" value="KUG10401.1"/>
    <property type="molecule type" value="Genomic_DNA"/>
</dbReference>
<dbReference type="AlphaFoldDB" id="A0A0W8EP31"/>
<accession>A0A0W8EP31</accession>
<comment type="caution">
    <text evidence="1">The sequence shown here is derived from an EMBL/GenBank/DDBJ whole genome shotgun (WGS) entry which is preliminary data.</text>
</comment>
<evidence type="ECO:0000313" key="1">
    <source>
        <dbReference type="EMBL" id="KUG10401.1"/>
    </source>
</evidence>
<gene>
    <name evidence="1" type="ORF">ASZ90_016553</name>
</gene>
<name>A0A0W8EP31_9ZZZZ</name>
<organism evidence="1">
    <name type="scientific">hydrocarbon metagenome</name>
    <dbReference type="NCBI Taxonomy" id="938273"/>
    <lineage>
        <taxon>unclassified sequences</taxon>
        <taxon>metagenomes</taxon>
        <taxon>ecological metagenomes</taxon>
    </lineage>
</organism>